<dbReference type="GO" id="GO:0004573">
    <property type="term" value="F:Glc3Man9GlcNAc2 oligosaccharide glucosidase activity"/>
    <property type="evidence" value="ECO:0007669"/>
    <property type="project" value="UniProtKB-UniRule"/>
</dbReference>
<dbReference type="Pfam" id="PF03200">
    <property type="entry name" value="Glyco_hydro_63"/>
    <property type="match status" value="1"/>
</dbReference>
<dbReference type="InterPro" id="IPR038518">
    <property type="entry name" value="Glyco_hydro_63N_sf"/>
</dbReference>
<feature type="signal peptide" evidence="14">
    <location>
        <begin position="1"/>
        <end position="25"/>
    </location>
</feature>
<evidence type="ECO:0000256" key="13">
    <source>
        <dbReference type="RuleBase" id="RU369107"/>
    </source>
</evidence>
<dbReference type="Gene3D" id="2.70.98.110">
    <property type="entry name" value="Glycosyl hydrolase family 63, N-terminal domain"/>
    <property type="match status" value="1"/>
</dbReference>
<dbReference type="EC" id="3.2.1.106" evidence="11 12"/>
<dbReference type="InterPro" id="IPR008928">
    <property type="entry name" value="6-hairpin_glycosidase_sf"/>
</dbReference>
<dbReference type="InterPro" id="IPR004888">
    <property type="entry name" value="Glycoside_hydrolase_63"/>
</dbReference>
<dbReference type="eggNOG" id="KOG2161">
    <property type="taxonomic scope" value="Eukaryota"/>
</dbReference>
<name>R0KTF5_EXST2</name>
<dbReference type="GO" id="GO:0006487">
    <property type="term" value="P:protein N-linked glycosylation"/>
    <property type="evidence" value="ECO:0007669"/>
    <property type="project" value="UniProtKB-UniRule"/>
</dbReference>
<evidence type="ECO:0000256" key="11">
    <source>
        <dbReference type="ARBA" id="ARBA00038888"/>
    </source>
</evidence>
<dbReference type="Proteomes" id="UP000016935">
    <property type="component" value="Unassembled WGS sequence"/>
</dbReference>
<evidence type="ECO:0000256" key="6">
    <source>
        <dbReference type="ARBA" id="ARBA00022968"/>
    </source>
</evidence>
<keyword evidence="9 13" id="KW-0325">Glycoprotein</keyword>
<comment type="catalytic activity">
    <reaction evidence="12">
        <text>N(4)-(alpha-D-Glc-(1-&gt;2)-alpha-D-Glc-(1-&gt;3)-alpha-D-Glc-(1-&gt;3)-alpha-D-Man-(1-&gt;2)-alpha-D-Man-(1-&gt;2)-alpha-D-Man-(1-&gt;3)-[alpha-D-Man-(1-&gt;2)-alpha-D-Man-(1-&gt;3)-[alpha-D-Man-(1-&gt;2)-alpha-D-Man-(1-&gt;6)]-alpha-D-Man-(1-&gt;6)]-beta-D-Man-(1-&gt;4)-beta-D-GlcNAc-(1-&gt;4)-beta-D-GlcNAc)-L-asparaginyl-[protein] + H2O = N(4)-(alpha-D-Glc-(1-&gt;3)-alpha-D-Glc-(1-&gt;3)-alpha-D-Man-(1-&gt;2)-alpha-D-Man-(1-&gt;2)-alpha-D-Man-(1-&gt;3)-[alpha-D-Man-(1-&gt;2)-alpha-D-Man-(1-&gt;3)-[alpha-D-Man-(1-&gt;2)-alpha-D-Man-(1-&gt;6)]-alpha-D-Man-(1-&gt;6)]-beta-D-Man-(1-&gt;4)-beta-D-GlcNAc-(1-&gt;4)-beta-D-GlcNAc)-L-asparaginyl-[protein] + beta-D-glucose</text>
        <dbReference type="Rhea" id="RHEA:55988"/>
        <dbReference type="Rhea" id="RHEA-COMP:12806"/>
        <dbReference type="Rhea" id="RHEA-COMP:14355"/>
        <dbReference type="ChEBI" id="CHEBI:15377"/>
        <dbReference type="ChEBI" id="CHEBI:15903"/>
        <dbReference type="ChEBI" id="CHEBI:59082"/>
        <dbReference type="ChEBI" id="CHEBI:132537"/>
        <dbReference type="EC" id="3.2.1.106"/>
    </reaction>
</comment>
<keyword evidence="10 12" id="KW-0326">Glycosidase</keyword>
<keyword evidence="5 12" id="KW-0256">Endoplasmic reticulum</keyword>
<comment type="subcellular location">
    <subcellularLocation>
        <location evidence="1 12">Endoplasmic reticulum membrane</location>
        <topology evidence="1 12">Single-pass type II membrane protein</topology>
    </subcellularLocation>
</comment>
<dbReference type="AlphaFoldDB" id="R0KTF5"/>
<evidence type="ECO:0000256" key="14">
    <source>
        <dbReference type="SAM" id="SignalP"/>
    </source>
</evidence>
<evidence type="ECO:0000256" key="9">
    <source>
        <dbReference type="ARBA" id="ARBA00023180"/>
    </source>
</evidence>
<keyword evidence="14" id="KW-0732">Signal</keyword>
<dbReference type="HOGENOM" id="CLU_007380_1_0_1"/>
<organism evidence="17 18">
    <name type="scientific">Exserohilum turcicum (strain 28A)</name>
    <name type="common">Northern leaf blight fungus</name>
    <name type="synonym">Setosphaeria turcica</name>
    <dbReference type="NCBI Taxonomy" id="671987"/>
    <lineage>
        <taxon>Eukaryota</taxon>
        <taxon>Fungi</taxon>
        <taxon>Dikarya</taxon>
        <taxon>Ascomycota</taxon>
        <taxon>Pezizomycotina</taxon>
        <taxon>Dothideomycetes</taxon>
        <taxon>Pleosporomycetidae</taxon>
        <taxon>Pleosporales</taxon>
        <taxon>Pleosporineae</taxon>
        <taxon>Pleosporaceae</taxon>
        <taxon>Exserohilum</taxon>
    </lineage>
</organism>
<dbReference type="GeneID" id="19396252"/>
<dbReference type="InterPro" id="IPR031335">
    <property type="entry name" value="Glyco_hydro_63_C"/>
</dbReference>
<evidence type="ECO:0000256" key="3">
    <source>
        <dbReference type="ARBA" id="ARBA00022692"/>
    </source>
</evidence>
<dbReference type="SUPFAM" id="SSF48208">
    <property type="entry name" value="Six-hairpin glycosidases"/>
    <property type="match status" value="1"/>
</dbReference>
<reference evidence="17 18" key="2">
    <citation type="journal article" date="2013" name="PLoS Genet.">
        <title>Comparative genome structure, secondary metabolite, and effector coding capacity across Cochliobolus pathogens.</title>
        <authorList>
            <person name="Condon B.J."/>
            <person name="Leng Y."/>
            <person name="Wu D."/>
            <person name="Bushley K.E."/>
            <person name="Ohm R.A."/>
            <person name="Otillar R."/>
            <person name="Martin J."/>
            <person name="Schackwitz W."/>
            <person name="Grimwood J."/>
            <person name="MohdZainudin N."/>
            <person name="Xue C."/>
            <person name="Wang R."/>
            <person name="Manning V.A."/>
            <person name="Dhillon B."/>
            <person name="Tu Z.J."/>
            <person name="Steffenson B.J."/>
            <person name="Salamov A."/>
            <person name="Sun H."/>
            <person name="Lowry S."/>
            <person name="LaButti K."/>
            <person name="Han J."/>
            <person name="Copeland A."/>
            <person name="Lindquist E."/>
            <person name="Barry K."/>
            <person name="Schmutz J."/>
            <person name="Baker S.E."/>
            <person name="Ciuffetti L.M."/>
            <person name="Grigoriev I.V."/>
            <person name="Zhong S."/>
            <person name="Turgeon B.G."/>
        </authorList>
    </citation>
    <scope>NUCLEOTIDE SEQUENCE [LARGE SCALE GENOMIC DNA]</scope>
    <source>
        <strain evidence="18">28A</strain>
    </source>
</reference>
<feature type="domain" description="Glycosyl hydrolase family 63 C-terminal" evidence="15">
    <location>
        <begin position="286"/>
        <end position="774"/>
    </location>
</feature>
<keyword evidence="3 12" id="KW-0812">Transmembrane</keyword>
<reference evidence="17 18" key="1">
    <citation type="journal article" date="2012" name="PLoS Pathog.">
        <title>Diverse lifestyles and strategies of plant pathogenesis encoded in the genomes of eighteen Dothideomycetes fungi.</title>
        <authorList>
            <person name="Ohm R.A."/>
            <person name="Feau N."/>
            <person name="Henrissat B."/>
            <person name="Schoch C.L."/>
            <person name="Horwitz B.A."/>
            <person name="Barry K.W."/>
            <person name="Condon B.J."/>
            <person name="Copeland A.C."/>
            <person name="Dhillon B."/>
            <person name="Glaser F."/>
            <person name="Hesse C.N."/>
            <person name="Kosti I."/>
            <person name="LaButti K."/>
            <person name="Lindquist E.A."/>
            <person name="Lucas S."/>
            <person name="Salamov A.A."/>
            <person name="Bradshaw R.E."/>
            <person name="Ciuffetti L."/>
            <person name="Hamelin R.C."/>
            <person name="Kema G.H.J."/>
            <person name="Lawrence C."/>
            <person name="Scott J.A."/>
            <person name="Spatafora J.W."/>
            <person name="Turgeon B.G."/>
            <person name="de Wit P.J.G.M."/>
            <person name="Zhong S."/>
            <person name="Goodwin S.B."/>
            <person name="Grigoriev I.V."/>
        </authorList>
    </citation>
    <scope>NUCLEOTIDE SEQUENCE [LARGE SCALE GENOMIC DNA]</scope>
    <source>
        <strain evidence="18">28A</strain>
    </source>
</reference>
<comment type="similarity">
    <text evidence="2 12">Belongs to the glycosyl hydrolase 63 family.</text>
</comment>
<dbReference type="RefSeq" id="XP_008021093.1">
    <property type="nucleotide sequence ID" value="XM_008022902.1"/>
</dbReference>
<keyword evidence="6" id="KW-0735">Signal-anchor</keyword>
<dbReference type="GO" id="GO:0005789">
    <property type="term" value="C:endoplasmic reticulum membrane"/>
    <property type="evidence" value="ECO:0007669"/>
    <property type="project" value="UniProtKB-SubCell"/>
</dbReference>
<dbReference type="EMBL" id="KB908481">
    <property type="protein sequence ID" value="EOA92199.1"/>
    <property type="molecule type" value="Genomic_DNA"/>
</dbReference>
<feature type="chain" id="PRO_5004354420" description="Mannosyl-oligosaccharide glucosidase" evidence="14">
    <location>
        <begin position="26"/>
        <end position="837"/>
    </location>
</feature>
<accession>R0KTF5</accession>
<evidence type="ECO:0000256" key="8">
    <source>
        <dbReference type="ARBA" id="ARBA00023136"/>
    </source>
</evidence>
<evidence type="ECO:0000259" key="16">
    <source>
        <dbReference type="Pfam" id="PF16923"/>
    </source>
</evidence>
<evidence type="ECO:0000256" key="7">
    <source>
        <dbReference type="ARBA" id="ARBA00022989"/>
    </source>
</evidence>
<dbReference type="PANTHER" id="PTHR10412:SF11">
    <property type="entry name" value="MANNOSYL-OLIGOSACCHARIDE GLUCOSIDASE"/>
    <property type="match status" value="1"/>
</dbReference>
<evidence type="ECO:0000256" key="1">
    <source>
        <dbReference type="ARBA" id="ARBA00004648"/>
    </source>
</evidence>
<dbReference type="Gene3D" id="1.50.10.10">
    <property type="match status" value="1"/>
</dbReference>
<protein>
    <recommendedName>
        <fullName evidence="11 12">Mannosyl-oligosaccharide glucosidase</fullName>
        <ecNumber evidence="11 12">3.2.1.106</ecNumber>
    </recommendedName>
    <alternativeName>
        <fullName evidence="13">Glucosidase I</fullName>
    </alternativeName>
</protein>
<dbReference type="STRING" id="671987.R0KTF5"/>
<proteinExistence type="inferred from homology"/>
<evidence type="ECO:0000256" key="4">
    <source>
        <dbReference type="ARBA" id="ARBA00022801"/>
    </source>
</evidence>
<evidence type="ECO:0000313" key="17">
    <source>
        <dbReference type="EMBL" id="EOA92199.1"/>
    </source>
</evidence>
<dbReference type="PANTHER" id="PTHR10412">
    <property type="entry name" value="MANNOSYL-OLIGOSACCHARIDE GLUCOSIDASE"/>
    <property type="match status" value="1"/>
</dbReference>
<keyword evidence="8 12" id="KW-0472">Membrane</keyword>
<evidence type="ECO:0000256" key="5">
    <source>
        <dbReference type="ARBA" id="ARBA00022824"/>
    </source>
</evidence>
<keyword evidence="18" id="KW-1185">Reference proteome</keyword>
<gene>
    <name evidence="17" type="ORF">SETTUDRAFT_134328</name>
</gene>
<dbReference type="OrthoDB" id="410058at2759"/>
<evidence type="ECO:0000256" key="12">
    <source>
        <dbReference type="RuleBase" id="RU368089"/>
    </source>
</evidence>
<keyword evidence="4 12" id="KW-0378">Hydrolase</keyword>
<feature type="domain" description="Glycosyl hydrolase family 63 N-terminal" evidence="16">
    <location>
        <begin position="36"/>
        <end position="239"/>
    </location>
</feature>
<evidence type="ECO:0000256" key="10">
    <source>
        <dbReference type="ARBA" id="ARBA00023295"/>
    </source>
</evidence>
<dbReference type="InterPro" id="IPR012341">
    <property type="entry name" value="6hp_glycosidase-like_sf"/>
</dbReference>
<comment type="function">
    <text evidence="12">Cleaves the distal alpha 1,2-linked glucose residue from the Glc(3)Man(9)GlcNAc(2) oligosaccharide precursor.</text>
</comment>
<evidence type="ECO:0000256" key="2">
    <source>
        <dbReference type="ARBA" id="ARBA00010833"/>
    </source>
</evidence>
<dbReference type="InterPro" id="IPR031631">
    <property type="entry name" value="Glyco_hydro_63N"/>
</dbReference>
<comment type="pathway">
    <text evidence="13">Glycan metabolism; N-glycan degradation.</text>
</comment>
<keyword evidence="7 12" id="KW-1133">Transmembrane helix</keyword>
<evidence type="ECO:0000313" key="18">
    <source>
        <dbReference type="Proteomes" id="UP000016935"/>
    </source>
</evidence>
<evidence type="ECO:0000259" key="15">
    <source>
        <dbReference type="Pfam" id="PF03200"/>
    </source>
</evidence>
<sequence>MIALARLALALALALALTIIAPAAAADDSRLTNSESLQWGPYRPNLYLGLRPRVPKSVVAGLMWGRLEDVATTLRHNVNQSDAMARYGWTAYDTREGGRQIIEDVGNKITLTTEFIKYSEGKSRGNWGLRIKGVPTPDAPPELKTTVVFYLGMEEKEACTHCRLDARQQFGHGEDESVHAINVNLVHPKLGSSGIHIPVPLNGDGVREIAYVKSLNVTEDRLWQAKSTFLDSLKDQTKNRREPGPSDIVLRNEPGAGNMLFVQMVCHGEFEFDILYSTETAKRTMTSARLSADLEKAIQGFGKKFLSVFNPTPPFKTFPHLDFAKNVLSDLLGGLGYFSGTSKVVTSKKAIYAETTSNFWEKSADANKHTTPVTKGPYELLTHTPSRSAFPRGFLWDEGFHLLVVVEWDADLAMEVIRDWLFLMDDDGWIAREQILGPEAEASTPPEFIHQFPHIANPPTLYLVMSKFVQMLKGTVKYHGHASLYLSKPETGKALVAKMQPLLKRHYEWFRKSQAGDVEAHSLPAANLNEGYRWRGRTPEYNLASGLDDYPRAEPPDVTELHLDALCWVGVMARTLEQIAVFTQDTHDAFTYQNHMRGIQHNLEAVHWSDTAHMYCDAVVRNSQHTHACHKGYISLFPLLTDLMDDDASHARLPTLLDLVQNPRHLWTPHGIRSLSLEDPKYAADDDYWRSAIWVNINYLLLERLLRLAHTPGPEQARARTLYISLRRNMVGTVYKAYRATGFTWEQYDAKTGAGRRSQPFTGWTALVVKIMAMPDLESGQGLRDHVKGYYEEARKQAVRHPSLDLAALLAALGLVAFVYVTRRRFAGTLRTWRRAK</sequence>
<dbReference type="GO" id="GO:0009311">
    <property type="term" value="P:oligosaccharide metabolic process"/>
    <property type="evidence" value="ECO:0007669"/>
    <property type="project" value="UniProtKB-UniRule"/>
</dbReference>
<dbReference type="Pfam" id="PF16923">
    <property type="entry name" value="Glyco_hydro_63N"/>
    <property type="match status" value="1"/>
</dbReference>
<feature type="transmembrane region" description="Helical" evidence="12">
    <location>
        <begin position="804"/>
        <end position="821"/>
    </location>
</feature>